<dbReference type="InterPro" id="IPR013096">
    <property type="entry name" value="Cupin_2"/>
</dbReference>
<evidence type="ECO:0000256" key="1">
    <source>
        <dbReference type="SAM" id="MobiDB-lite"/>
    </source>
</evidence>
<dbReference type="Pfam" id="PF07883">
    <property type="entry name" value="Cupin_2"/>
    <property type="match status" value="1"/>
</dbReference>
<dbReference type="InterPro" id="IPR011051">
    <property type="entry name" value="RmlC_Cupin_sf"/>
</dbReference>
<proteinExistence type="predicted"/>
<organism evidence="3">
    <name type="scientific">uncultured Craurococcus sp</name>
    <dbReference type="NCBI Taxonomy" id="1135998"/>
    <lineage>
        <taxon>Bacteria</taxon>
        <taxon>Pseudomonadati</taxon>
        <taxon>Pseudomonadota</taxon>
        <taxon>Alphaproteobacteria</taxon>
        <taxon>Acetobacterales</taxon>
        <taxon>Acetobacteraceae</taxon>
        <taxon>Craurococcus</taxon>
        <taxon>environmental samples</taxon>
    </lineage>
</organism>
<feature type="region of interest" description="Disordered" evidence="1">
    <location>
        <begin position="68"/>
        <end position="92"/>
    </location>
</feature>
<reference evidence="3" key="1">
    <citation type="submission" date="2020-02" db="EMBL/GenBank/DDBJ databases">
        <authorList>
            <person name="Meier V. D."/>
        </authorList>
    </citation>
    <scope>NUCLEOTIDE SEQUENCE</scope>
    <source>
        <strain evidence="3">AVDCRST_MAG27</strain>
    </source>
</reference>
<dbReference type="InterPro" id="IPR014710">
    <property type="entry name" value="RmlC-like_jellyroll"/>
</dbReference>
<evidence type="ECO:0000313" key="3">
    <source>
        <dbReference type="EMBL" id="CAA9237478.1"/>
    </source>
</evidence>
<gene>
    <name evidence="3" type="ORF">AVDCRST_MAG27-1377</name>
</gene>
<sequence>MDARDFADILRAEGFTEVLTRSLPPGQAVPEHTHPFDAKLLVTGGAFTLARDGQATTYGPGDVFSVPAGHRHAETAGPEGADYIAGRRHKPA</sequence>
<protein>
    <recommendedName>
        <fullName evidence="2">Cupin type-2 domain-containing protein</fullName>
    </recommendedName>
</protein>
<dbReference type="EMBL" id="CADCTD010000050">
    <property type="protein sequence ID" value="CAA9237478.1"/>
    <property type="molecule type" value="Genomic_DNA"/>
</dbReference>
<feature type="domain" description="Cupin type-2" evidence="2">
    <location>
        <begin position="22"/>
        <end position="73"/>
    </location>
</feature>
<dbReference type="SUPFAM" id="SSF51182">
    <property type="entry name" value="RmlC-like cupins"/>
    <property type="match status" value="1"/>
</dbReference>
<accession>A0A6J4I1G5</accession>
<name>A0A6J4I1G5_9PROT</name>
<evidence type="ECO:0000259" key="2">
    <source>
        <dbReference type="Pfam" id="PF07883"/>
    </source>
</evidence>
<dbReference type="Gene3D" id="2.60.120.10">
    <property type="entry name" value="Jelly Rolls"/>
    <property type="match status" value="1"/>
</dbReference>
<dbReference type="AlphaFoldDB" id="A0A6J4I1G5"/>